<organism evidence="1 2">
    <name type="scientific">Sphingomonas jejuensis</name>
    <dbReference type="NCBI Taxonomy" id="904715"/>
    <lineage>
        <taxon>Bacteria</taxon>
        <taxon>Pseudomonadati</taxon>
        <taxon>Pseudomonadota</taxon>
        <taxon>Alphaproteobacteria</taxon>
        <taxon>Sphingomonadales</taxon>
        <taxon>Sphingomonadaceae</taxon>
        <taxon>Sphingomonas</taxon>
    </lineage>
</organism>
<evidence type="ECO:0008006" key="3">
    <source>
        <dbReference type="Google" id="ProtNLM"/>
    </source>
</evidence>
<dbReference type="InterPro" id="IPR053745">
    <property type="entry name" value="Viral_Tail_Comp_sf"/>
</dbReference>
<dbReference type="Gene3D" id="3.30.2000.30">
    <property type="match status" value="1"/>
</dbReference>
<dbReference type="InterPro" id="IPR021508">
    <property type="entry name" value="Gp17-like"/>
</dbReference>
<name>A0ABX0XHK6_9SPHN</name>
<accession>A0ABX0XHK6</accession>
<reference evidence="1 2" key="1">
    <citation type="submission" date="2020-03" db="EMBL/GenBank/DDBJ databases">
        <title>Genomic Encyclopedia of Type Strains, Phase IV (KMG-IV): sequencing the most valuable type-strain genomes for metagenomic binning, comparative biology and taxonomic classification.</title>
        <authorList>
            <person name="Goeker M."/>
        </authorList>
    </citation>
    <scope>NUCLEOTIDE SEQUENCE [LARGE SCALE GENOMIC DNA]</scope>
    <source>
        <strain evidence="1 2">DSM 27651</strain>
    </source>
</reference>
<dbReference type="RefSeq" id="WP_245196408.1">
    <property type="nucleotide sequence ID" value="NZ_JAATJE010000001.1"/>
</dbReference>
<proteinExistence type="predicted"/>
<protein>
    <recommendedName>
        <fullName evidence="3">DUF3168 domain-containing protein</fullName>
    </recommendedName>
</protein>
<dbReference type="Pfam" id="PF11367">
    <property type="entry name" value="Tail_completion_gp17"/>
    <property type="match status" value="1"/>
</dbReference>
<gene>
    <name evidence="1" type="ORF">GGR88_000297</name>
</gene>
<sequence length="128" mass="13144">MMGAGEAVQRAVVAALTDGGGAVFDGAPGRAPFPYLTVGEVGSTDWSHQGADGREVRIALTAWDEAGAAARLHGAMAAAEAAVTGIAGSIDGGWQVASVALIRTRMVRDPARPWAGMVDVRFRVARLD</sequence>
<comment type="caution">
    <text evidence="1">The sequence shown here is derived from an EMBL/GenBank/DDBJ whole genome shotgun (WGS) entry which is preliminary data.</text>
</comment>
<evidence type="ECO:0000313" key="1">
    <source>
        <dbReference type="EMBL" id="NJC32823.1"/>
    </source>
</evidence>
<evidence type="ECO:0000313" key="2">
    <source>
        <dbReference type="Proteomes" id="UP000734218"/>
    </source>
</evidence>
<dbReference type="EMBL" id="JAATJE010000001">
    <property type="protein sequence ID" value="NJC32823.1"/>
    <property type="molecule type" value="Genomic_DNA"/>
</dbReference>
<keyword evidence="2" id="KW-1185">Reference proteome</keyword>
<dbReference type="Proteomes" id="UP000734218">
    <property type="component" value="Unassembled WGS sequence"/>
</dbReference>